<dbReference type="InterPro" id="IPR042242">
    <property type="entry name" value="RecO_C"/>
</dbReference>
<dbReference type="EMBL" id="DSDO01000241">
    <property type="protein sequence ID" value="HDR46744.1"/>
    <property type="molecule type" value="Genomic_DNA"/>
</dbReference>
<feature type="non-terminal residue" evidence="8">
    <location>
        <position position="241"/>
    </location>
</feature>
<evidence type="ECO:0000259" key="7">
    <source>
        <dbReference type="Pfam" id="PF11967"/>
    </source>
</evidence>
<evidence type="ECO:0000256" key="3">
    <source>
        <dbReference type="ARBA" id="ARBA00022763"/>
    </source>
</evidence>
<evidence type="ECO:0000256" key="1">
    <source>
        <dbReference type="ARBA" id="ARBA00007452"/>
    </source>
</evidence>
<dbReference type="Gene3D" id="1.20.1440.120">
    <property type="entry name" value="Recombination protein O, C-terminal domain"/>
    <property type="match status" value="1"/>
</dbReference>
<name>A0A831PIK8_9BACT</name>
<organism evidence="8">
    <name type="scientific">Geoalkalibacter subterraneus</name>
    <dbReference type="NCBI Taxonomy" id="483547"/>
    <lineage>
        <taxon>Bacteria</taxon>
        <taxon>Pseudomonadati</taxon>
        <taxon>Thermodesulfobacteriota</taxon>
        <taxon>Desulfuromonadia</taxon>
        <taxon>Desulfuromonadales</taxon>
        <taxon>Geoalkalibacteraceae</taxon>
        <taxon>Geoalkalibacter</taxon>
    </lineage>
</organism>
<comment type="caution">
    <text evidence="8">The sequence shown here is derived from an EMBL/GenBank/DDBJ whole genome shotgun (WGS) entry which is preliminary data.</text>
</comment>
<feature type="domain" description="DNA replication/recombination mediator RecO N-terminal" evidence="7">
    <location>
        <begin position="1"/>
        <end position="79"/>
    </location>
</feature>
<dbReference type="InterPro" id="IPR037278">
    <property type="entry name" value="ARFGAP/RecO"/>
</dbReference>
<evidence type="ECO:0000313" key="8">
    <source>
        <dbReference type="EMBL" id="HDR46744.1"/>
    </source>
</evidence>
<dbReference type="InterPro" id="IPR012340">
    <property type="entry name" value="NA-bd_OB-fold"/>
</dbReference>
<dbReference type="Gene3D" id="2.40.50.140">
    <property type="entry name" value="Nucleic acid-binding proteins"/>
    <property type="match status" value="1"/>
</dbReference>
<evidence type="ECO:0000256" key="4">
    <source>
        <dbReference type="ARBA" id="ARBA00023172"/>
    </source>
</evidence>
<dbReference type="AlphaFoldDB" id="A0A831PIK8"/>
<accession>A0A831PIK8</accession>
<dbReference type="HAMAP" id="MF_00201">
    <property type="entry name" value="RecO"/>
    <property type="match status" value="1"/>
</dbReference>
<proteinExistence type="inferred from homology"/>
<dbReference type="GO" id="GO:0006310">
    <property type="term" value="P:DNA recombination"/>
    <property type="evidence" value="ECO:0007669"/>
    <property type="project" value="UniProtKB-KW"/>
</dbReference>
<protein>
    <recommendedName>
        <fullName evidence="2">DNA repair protein RecO</fullName>
    </recommendedName>
    <alternativeName>
        <fullName evidence="6">Recombination protein O</fullName>
    </alternativeName>
</protein>
<dbReference type="PANTHER" id="PTHR33991">
    <property type="entry name" value="DNA REPAIR PROTEIN RECO"/>
    <property type="match status" value="1"/>
</dbReference>
<dbReference type="SUPFAM" id="SSF57863">
    <property type="entry name" value="ArfGap/RecO-like zinc finger"/>
    <property type="match status" value="1"/>
</dbReference>
<dbReference type="InterPro" id="IPR003717">
    <property type="entry name" value="RecO"/>
</dbReference>
<dbReference type="Proteomes" id="UP000886162">
    <property type="component" value="Unassembled WGS sequence"/>
</dbReference>
<dbReference type="SUPFAM" id="SSF50249">
    <property type="entry name" value="Nucleic acid-binding proteins"/>
    <property type="match status" value="1"/>
</dbReference>
<keyword evidence="4" id="KW-0233">DNA recombination</keyword>
<keyword evidence="5" id="KW-0234">DNA repair</keyword>
<comment type="similarity">
    <text evidence="1">Belongs to the RecO family.</text>
</comment>
<keyword evidence="3" id="KW-0227">DNA damage</keyword>
<dbReference type="NCBIfam" id="TIGR00613">
    <property type="entry name" value="reco"/>
    <property type="match status" value="1"/>
</dbReference>
<dbReference type="Pfam" id="PF11967">
    <property type="entry name" value="RecO_N"/>
    <property type="match status" value="1"/>
</dbReference>
<evidence type="ECO:0000256" key="2">
    <source>
        <dbReference type="ARBA" id="ARBA00021310"/>
    </source>
</evidence>
<evidence type="ECO:0000256" key="5">
    <source>
        <dbReference type="ARBA" id="ARBA00023204"/>
    </source>
</evidence>
<dbReference type="PANTHER" id="PTHR33991:SF1">
    <property type="entry name" value="DNA REPAIR PROTEIN RECO"/>
    <property type="match status" value="1"/>
</dbReference>
<dbReference type="GO" id="GO:0006302">
    <property type="term" value="P:double-strand break repair"/>
    <property type="evidence" value="ECO:0007669"/>
    <property type="project" value="TreeGrafter"/>
</dbReference>
<evidence type="ECO:0000256" key="6">
    <source>
        <dbReference type="ARBA" id="ARBA00033409"/>
    </source>
</evidence>
<dbReference type="InterPro" id="IPR022572">
    <property type="entry name" value="DNA_rep/recomb_RecO_N"/>
</dbReference>
<dbReference type="GO" id="GO:0043590">
    <property type="term" value="C:bacterial nucleoid"/>
    <property type="evidence" value="ECO:0007669"/>
    <property type="project" value="TreeGrafter"/>
</dbReference>
<dbReference type="Pfam" id="PF02565">
    <property type="entry name" value="RecO_C"/>
    <property type="match status" value="1"/>
</dbReference>
<sequence length="241" mass="26263">MKLLRSEAIVLRRIDYGEADRIVTLYARDAGLIKGFAAHARGSRRRFGAALEPFARITLHWQPARADGLARLREAELQDLRPDLRAELDTLSLAAYGCEILEALFADGEPHADVFDVLEAYLAALPAATAQERAAFKLLFELRLLRAAGYLPHLLHCAECGETATPSQVAFCAERGGRLCPSCAGSDFRLRLSPLTLGTLARCLNVAADRFTGFRFGSLTLAEGAAVLGDALRVHLPHALR</sequence>
<reference evidence="8" key="1">
    <citation type="journal article" date="2020" name="mSystems">
        <title>Genome- and Community-Level Interaction Insights into Carbon Utilization and Element Cycling Functions of Hydrothermarchaeota in Hydrothermal Sediment.</title>
        <authorList>
            <person name="Zhou Z."/>
            <person name="Liu Y."/>
            <person name="Xu W."/>
            <person name="Pan J."/>
            <person name="Luo Z.H."/>
            <person name="Li M."/>
        </authorList>
    </citation>
    <scope>NUCLEOTIDE SEQUENCE [LARGE SCALE GENOMIC DNA]</scope>
    <source>
        <strain evidence="8">SpSt-1220</strain>
    </source>
</reference>
<gene>
    <name evidence="8" type="primary">recO</name>
    <name evidence="8" type="ORF">ENN94_03485</name>
</gene>